<dbReference type="SMART" id="SM00729">
    <property type="entry name" value="Elp3"/>
    <property type="match status" value="1"/>
</dbReference>
<dbReference type="EMBL" id="CP009552">
    <property type="protein sequence ID" value="AIY89222.1"/>
    <property type="molecule type" value="Genomic_DNA"/>
</dbReference>
<dbReference type="InterPro" id="IPR006638">
    <property type="entry name" value="Elp3/MiaA/NifB-like_rSAM"/>
</dbReference>
<dbReference type="KEGG" id="gac:GACE_0165"/>
<sequence>MKAWIERERLDGEVVDCLTVILPTRGCGWDKCYMCGYTLDSDRNATQEKVYRAFEKAAVKKQAEVLKIFTSGSFFDAREVERETREKIYRRAVELGFRKLIVESRPEFLTEAVAEEISQAGIEIEIGIGLETSNDFYREHLINKGFSFEDYRSAVKRVGSVARIKTYLLLKPPLLMEKEAMDDIKKSIEDVKPYTDVVSLNLMTIHSGTYVERLWREGVYRPPWLWSAVEILKWADLDILCDPVAGGKRRGPHNCFKCDGSVIDEIRQFSLTGDKGVFETDCECKERWKLALEAEDLIEKPLFP</sequence>
<dbReference type="InterPro" id="IPR058240">
    <property type="entry name" value="rSAM_sf"/>
</dbReference>
<proteinExistence type="predicted"/>
<dbReference type="InterPro" id="IPR005909">
    <property type="entry name" value="RaSEA"/>
</dbReference>
<dbReference type="GO" id="GO:0051536">
    <property type="term" value="F:iron-sulfur cluster binding"/>
    <property type="evidence" value="ECO:0007669"/>
    <property type="project" value="InterPro"/>
</dbReference>
<dbReference type="GO" id="GO:0003824">
    <property type="term" value="F:catalytic activity"/>
    <property type="evidence" value="ECO:0007669"/>
    <property type="project" value="InterPro"/>
</dbReference>
<dbReference type="RefSeq" id="WP_048090383.1">
    <property type="nucleotide sequence ID" value="NZ_CP009552.1"/>
</dbReference>
<feature type="domain" description="Elp3/MiaA/NifB-like radical SAM core" evidence="1">
    <location>
        <begin position="17"/>
        <end position="234"/>
    </location>
</feature>
<dbReference type="HOGENOM" id="CLU_060488_0_0_2"/>
<evidence type="ECO:0000313" key="2">
    <source>
        <dbReference type="EMBL" id="AIY89222.1"/>
    </source>
</evidence>
<protein>
    <submittedName>
        <fullName evidence="2">Radical SAM domain protein</fullName>
    </submittedName>
</protein>
<name>A0A0A7GE49_GEOAI</name>
<evidence type="ECO:0000313" key="3">
    <source>
        <dbReference type="Proteomes" id="UP000030624"/>
    </source>
</evidence>
<evidence type="ECO:0000259" key="1">
    <source>
        <dbReference type="SMART" id="SM00729"/>
    </source>
</evidence>
<dbReference type="AlphaFoldDB" id="A0A0A7GE49"/>
<reference evidence="2 3" key="1">
    <citation type="journal article" date="2015" name="Appl. Environ. Microbiol.">
        <title>The Geoglobus acetivorans genome: Fe(III) reduction, acetate utilization, autotrophic growth, and degradation of aromatic compounds in a hyperthermophilic archaeon.</title>
        <authorList>
            <person name="Mardanov A.V."/>
            <person name="Slododkina G.B."/>
            <person name="Slobodkin A.I."/>
            <person name="Beletsky A.V."/>
            <person name="Gavrilov S.N."/>
            <person name="Kublanov I.V."/>
            <person name="Bonch-Osmolovskaya E.A."/>
            <person name="Skryabin K.G."/>
            <person name="Ravin N.V."/>
        </authorList>
    </citation>
    <scope>NUCLEOTIDE SEQUENCE [LARGE SCALE GENOMIC DNA]</scope>
    <source>
        <strain evidence="2 3">SBH6</strain>
    </source>
</reference>
<dbReference type="GeneID" id="24796764"/>
<accession>A0A0A7GE49</accession>
<dbReference type="STRING" id="565033.GACE_0165"/>
<dbReference type="SUPFAM" id="SSF102114">
    <property type="entry name" value="Radical SAM enzymes"/>
    <property type="match status" value="1"/>
</dbReference>
<dbReference type="NCBIfam" id="TIGR01210">
    <property type="entry name" value="archaeosine biosynthesis radical SAM protein RaSEA"/>
    <property type="match status" value="1"/>
</dbReference>
<organism evidence="2 3">
    <name type="scientific">Geoglobus acetivorans</name>
    <dbReference type="NCBI Taxonomy" id="565033"/>
    <lineage>
        <taxon>Archaea</taxon>
        <taxon>Methanobacteriati</taxon>
        <taxon>Methanobacteriota</taxon>
        <taxon>Archaeoglobi</taxon>
        <taxon>Archaeoglobales</taxon>
        <taxon>Archaeoglobaceae</taxon>
        <taxon>Geoglobus</taxon>
    </lineage>
</organism>
<dbReference type="PIRSF" id="PIRSF004954">
    <property type="entry name" value="Radical_SAM"/>
    <property type="match status" value="1"/>
</dbReference>
<dbReference type="eggNOG" id="arCOG01360">
    <property type="taxonomic scope" value="Archaea"/>
</dbReference>
<dbReference type="Proteomes" id="UP000030624">
    <property type="component" value="Chromosome"/>
</dbReference>
<gene>
    <name evidence="2" type="ORF">GACE_0165</name>
</gene>